<evidence type="ECO:0000313" key="3">
    <source>
        <dbReference type="EMBL" id="OAX36954.1"/>
    </source>
</evidence>
<reference evidence="3 4" key="1">
    <citation type="submission" date="2016-06" db="EMBL/GenBank/DDBJ databases">
        <title>Comparative genomics of the ectomycorrhizal sister species Rhizopogon vinicolor and Rhizopogon vesiculosus (Basidiomycota: Boletales) reveals a divergence of the mating type B locus.</title>
        <authorList>
            <consortium name="DOE Joint Genome Institute"/>
            <person name="Mujic A.B."/>
            <person name="Kuo A."/>
            <person name="Tritt A."/>
            <person name="Lipzen A."/>
            <person name="Chen C."/>
            <person name="Johnson J."/>
            <person name="Sharma A."/>
            <person name="Barry K."/>
            <person name="Grigoriev I.V."/>
            <person name="Spatafora J.W."/>
        </authorList>
    </citation>
    <scope>NUCLEOTIDE SEQUENCE [LARGE SCALE GENOMIC DNA]</scope>
    <source>
        <strain evidence="3 4">AM-OR11-026</strain>
    </source>
</reference>
<dbReference type="Proteomes" id="UP000092154">
    <property type="component" value="Unassembled WGS sequence"/>
</dbReference>
<sequence length="114" mass="12807">MNVFLLVAIADCMLNFSFPTRVPADFVADTPSSHSFLATHPTLRNTGHDTSTVECMRSHSSFSDILRWVYRNLLHRHSQHVKESSPQGPIPHGGSQHCKRVSRSFTPHVVAEKD</sequence>
<name>A0A1B7MWH7_9AGAM</name>
<evidence type="ECO:0000313" key="4">
    <source>
        <dbReference type="Proteomes" id="UP000092154"/>
    </source>
</evidence>
<evidence type="ECO:0000256" key="2">
    <source>
        <dbReference type="SAM" id="SignalP"/>
    </source>
</evidence>
<gene>
    <name evidence="3" type="ORF">K503DRAFT_266574</name>
</gene>
<feature type="chain" id="PRO_5008597604" description="Secreted protein" evidence="2">
    <location>
        <begin position="20"/>
        <end position="114"/>
    </location>
</feature>
<evidence type="ECO:0000256" key="1">
    <source>
        <dbReference type="SAM" id="MobiDB-lite"/>
    </source>
</evidence>
<protein>
    <recommendedName>
        <fullName evidence="5">Secreted protein</fullName>
    </recommendedName>
</protein>
<dbReference type="EMBL" id="KV448382">
    <property type="protein sequence ID" value="OAX36954.1"/>
    <property type="molecule type" value="Genomic_DNA"/>
</dbReference>
<dbReference type="OrthoDB" id="10602569at2759"/>
<dbReference type="AlphaFoldDB" id="A0A1B7MWH7"/>
<dbReference type="InParanoid" id="A0A1B7MWH7"/>
<feature type="signal peptide" evidence="2">
    <location>
        <begin position="1"/>
        <end position="19"/>
    </location>
</feature>
<keyword evidence="4" id="KW-1185">Reference proteome</keyword>
<accession>A0A1B7MWH7</accession>
<keyword evidence="2" id="KW-0732">Signal</keyword>
<evidence type="ECO:0008006" key="5">
    <source>
        <dbReference type="Google" id="ProtNLM"/>
    </source>
</evidence>
<proteinExistence type="predicted"/>
<feature type="region of interest" description="Disordered" evidence="1">
    <location>
        <begin position="80"/>
        <end position="114"/>
    </location>
</feature>
<organism evidence="3 4">
    <name type="scientific">Rhizopogon vinicolor AM-OR11-026</name>
    <dbReference type="NCBI Taxonomy" id="1314800"/>
    <lineage>
        <taxon>Eukaryota</taxon>
        <taxon>Fungi</taxon>
        <taxon>Dikarya</taxon>
        <taxon>Basidiomycota</taxon>
        <taxon>Agaricomycotina</taxon>
        <taxon>Agaricomycetes</taxon>
        <taxon>Agaricomycetidae</taxon>
        <taxon>Boletales</taxon>
        <taxon>Suillineae</taxon>
        <taxon>Rhizopogonaceae</taxon>
        <taxon>Rhizopogon</taxon>
    </lineage>
</organism>